<sequence length="40" mass="4961">MITTRFYIEKFNGITNFYFWQVWMTKILVQSGLKKTVIWK</sequence>
<proteinExistence type="predicted"/>
<evidence type="ECO:0000313" key="2">
    <source>
        <dbReference type="Proteomes" id="UP000593560"/>
    </source>
</evidence>
<gene>
    <name evidence="1" type="ORF">Gohar_000464</name>
</gene>
<organism evidence="1 2">
    <name type="scientific">Gossypium harknessii</name>
    <dbReference type="NCBI Taxonomy" id="34285"/>
    <lineage>
        <taxon>Eukaryota</taxon>
        <taxon>Viridiplantae</taxon>
        <taxon>Streptophyta</taxon>
        <taxon>Embryophyta</taxon>
        <taxon>Tracheophyta</taxon>
        <taxon>Spermatophyta</taxon>
        <taxon>Magnoliopsida</taxon>
        <taxon>eudicotyledons</taxon>
        <taxon>Gunneridae</taxon>
        <taxon>Pentapetalae</taxon>
        <taxon>rosids</taxon>
        <taxon>malvids</taxon>
        <taxon>Malvales</taxon>
        <taxon>Malvaceae</taxon>
        <taxon>Malvoideae</taxon>
        <taxon>Gossypium</taxon>
    </lineage>
</organism>
<dbReference type="OrthoDB" id="995045at2759"/>
<dbReference type="AlphaFoldDB" id="A0A7J9I0U2"/>
<dbReference type="Proteomes" id="UP000593560">
    <property type="component" value="Unassembled WGS sequence"/>
</dbReference>
<keyword evidence="2" id="KW-1185">Reference proteome</keyword>
<comment type="caution">
    <text evidence="1">The sequence shown here is derived from an EMBL/GenBank/DDBJ whole genome shotgun (WGS) entry which is preliminary data.</text>
</comment>
<reference evidence="1 2" key="1">
    <citation type="journal article" date="2019" name="Genome Biol. Evol.">
        <title>Insights into the evolution of the New World diploid cottons (Gossypium, subgenus Houzingenia) based on genome sequencing.</title>
        <authorList>
            <person name="Grover C.E."/>
            <person name="Arick M.A. 2nd"/>
            <person name="Thrash A."/>
            <person name="Conover J.L."/>
            <person name="Sanders W.S."/>
            <person name="Peterson D.G."/>
            <person name="Frelichowski J.E."/>
            <person name="Scheffler J.A."/>
            <person name="Scheffler B.E."/>
            <person name="Wendel J.F."/>
        </authorList>
    </citation>
    <scope>NUCLEOTIDE SEQUENCE [LARGE SCALE GENOMIC DNA]</scope>
    <source>
        <strain evidence="1">0</strain>
        <tissue evidence="1">Leaf</tissue>
    </source>
</reference>
<dbReference type="EMBL" id="JABFAD010000013">
    <property type="protein sequence ID" value="MBA0815710.1"/>
    <property type="molecule type" value="Genomic_DNA"/>
</dbReference>
<protein>
    <submittedName>
        <fullName evidence="1">Uncharacterized protein</fullName>
    </submittedName>
</protein>
<name>A0A7J9I0U2_9ROSI</name>
<accession>A0A7J9I0U2</accession>
<evidence type="ECO:0000313" key="1">
    <source>
        <dbReference type="EMBL" id="MBA0815710.1"/>
    </source>
</evidence>